<dbReference type="InterPro" id="IPR021959">
    <property type="entry name" value="DUF3576"/>
</dbReference>
<sequence length="163" mass="17540">MAAKATLVTICVATMLLGGCGSDADSKVTSSAGRDEVERPTQRRSSSFFDLFGDNEEDQKIGVNRYLWAASLDTLSILPISSADPFSGVIATDWGRVNGASQPYRVTVYITEPALEARSLRVAVFRQSGGRAIAVSDDVAKEIENAILTRARQIRVAEAGRRS</sequence>
<keyword evidence="2" id="KW-1185">Reference proteome</keyword>
<proteinExistence type="predicted"/>
<protein>
    <submittedName>
        <fullName evidence="1">DUF3576 domain-containing protein</fullName>
    </submittedName>
</protein>
<dbReference type="EMBL" id="CP046620">
    <property type="protein sequence ID" value="QHQ36613.1"/>
    <property type="molecule type" value="Genomic_DNA"/>
</dbReference>
<dbReference type="Pfam" id="PF12100">
    <property type="entry name" value="DUF3576"/>
    <property type="match status" value="1"/>
</dbReference>
<organism evidence="1 2">
    <name type="scientific">Algicella marina</name>
    <dbReference type="NCBI Taxonomy" id="2683284"/>
    <lineage>
        <taxon>Bacteria</taxon>
        <taxon>Pseudomonadati</taxon>
        <taxon>Pseudomonadota</taxon>
        <taxon>Alphaproteobacteria</taxon>
        <taxon>Rhodobacterales</taxon>
        <taxon>Paracoccaceae</taxon>
        <taxon>Algicella</taxon>
    </lineage>
</organism>
<accession>A0A6P1T4J1</accession>
<dbReference type="PROSITE" id="PS51257">
    <property type="entry name" value="PROKAR_LIPOPROTEIN"/>
    <property type="match status" value="1"/>
</dbReference>
<evidence type="ECO:0000313" key="2">
    <source>
        <dbReference type="Proteomes" id="UP000464495"/>
    </source>
</evidence>
<reference evidence="1 2" key="1">
    <citation type="submission" date="2019-12" db="EMBL/GenBank/DDBJ databases">
        <title>Complete genome sequence of Algicella marina strain 9Alg 56(T) isolated from the red alga Tichocarpus crinitus.</title>
        <authorList>
            <person name="Kim S.-G."/>
            <person name="Nedashkovskaya O.I."/>
        </authorList>
    </citation>
    <scope>NUCLEOTIDE SEQUENCE [LARGE SCALE GENOMIC DNA]</scope>
    <source>
        <strain evidence="1 2">9Alg 56</strain>
    </source>
</reference>
<dbReference type="KEGG" id="amaq:GO499_16250"/>
<dbReference type="AlphaFoldDB" id="A0A6P1T4J1"/>
<name>A0A6P1T4J1_9RHOB</name>
<dbReference type="Proteomes" id="UP000464495">
    <property type="component" value="Chromosome"/>
</dbReference>
<evidence type="ECO:0000313" key="1">
    <source>
        <dbReference type="EMBL" id="QHQ36613.1"/>
    </source>
</evidence>
<dbReference type="RefSeq" id="WP_161863160.1">
    <property type="nucleotide sequence ID" value="NZ_CP046620.1"/>
</dbReference>
<gene>
    <name evidence="1" type="ORF">GO499_16250</name>
</gene>